<keyword evidence="2" id="KW-1185">Reference proteome</keyword>
<dbReference type="EMBL" id="AKHW03005461">
    <property type="protein sequence ID" value="KYO26780.1"/>
    <property type="molecule type" value="Genomic_DNA"/>
</dbReference>
<dbReference type="Proteomes" id="UP000050525">
    <property type="component" value="Unassembled WGS sequence"/>
</dbReference>
<organism evidence="1 2">
    <name type="scientific">Alligator mississippiensis</name>
    <name type="common">American alligator</name>
    <dbReference type="NCBI Taxonomy" id="8496"/>
    <lineage>
        <taxon>Eukaryota</taxon>
        <taxon>Metazoa</taxon>
        <taxon>Chordata</taxon>
        <taxon>Craniata</taxon>
        <taxon>Vertebrata</taxon>
        <taxon>Euteleostomi</taxon>
        <taxon>Archelosauria</taxon>
        <taxon>Archosauria</taxon>
        <taxon>Crocodylia</taxon>
        <taxon>Alligatoridae</taxon>
        <taxon>Alligatorinae</taxon>
        <taxon>Alligator</taxon>
    </lineage>
</organism>
<evidence type="ECO:0000313" key="2">
    <source>
        <dbReference type="Proteomes" id="UP000050525"/>
    </source>
</evidence>
<reference evidence="1 2" key="1">
    <citation type="journal article" date="2012" name="Genome Biol.">
        <title>Sequencing three crocodilian genomes to illuminate the evolution of archosaurs and amniotes.</title>
        <authorList>
            <person name="St John J.A."/>
            <person name="Braun E.L."/>
            <person name="Isberg S.R."/>
            <person name="Miles L.G."/>
            <person name="Chong A.Y."/>
            <person name="Gongora J."/>
            <person name="Dalzell P."/>
            <person name="Moran C."/>
            <person name="Bed'hom B."/>
            <person name="Abzhanov A."/>
            <person name="Burgess S.C."/>
            <person name="Cooksey A.M."/>
            <person name="Castoe T.A."/>
            <person name="Crawford N.G."/>
            <person name="Densmore L.D."/>
            <person name="Drew J.C."/>
            <person name="Edwards S.V."/>
            <person name="Faircloth B.C."/>
            <person name="Fujita M.K."/>
            <person name="Greenwold M.J."/>
            <person name="Hoffmann F.G."/>
            <person name="Howard J.M."/>
            <person name="Iguchi T."/>
            <person name="Janes D.E."/>
            <person name="Khan S.Y."/>
            <person name="Kohno S."/>
            <person name="de Koning A.J."/>
            <person name="Lance S.L."/>
            <person name="McCarthy F.M."/>
            <person name="McCormack J.E."/>
            <person name="Merchant M.E."/>
            <person name="Peterson D.G."/>
            <person name="Pollock D.D."/>
            <person name="Pourmand N."/>
            <person name="Raney B.J."/>
            <person name="Roessler K.A."/>
            <person name="Sanford J.R."/>
            <person name="Sawyer R.H."/>
            <person name="Schmidt C.J."/>
            <person name="Triplett E.W."/>
            <person name="Tuberville T.D."/>
            <person name="Venegas-Anaya M."/>
            <person name="Howard J.T."/>
            <person name="Jarvis E.D."/>
            <person name="Guillette L.J.Jr."/>
            <person name="Glenn T.C."/>
            <person name="Green R.E."/>
            <person name="Ray D.A."/>
        </authorList>
    </citation>
    <scope>NUCLEOTIDE SEQUENCE [LARGE SCALE GENOMIC DNA]</scope>
    <source>
        <strain evidence="1">KSC_2009_1</strain>
    </source>
</reference>
<name>A0A151MQV7_ALLMI</name>
<accession>A0A151MQV7</accession>
<sequence>MHQSFPAIIEMYEYGQIYEFKKRGSGDATTAPGADCTRHQVLRTFLAYMKQLQADVPAPFGVFPRIRLPVPSKIKEAQVTSSRFC</sequence>
<dbReference type="AlphaFoldDB" id="A0A151MQV7"/>
<gene>
    <name evidence="1" type="ORF">Y1Q_0019239</name>
</gene>
<comment type="caution">
    <text evidence="1">The sequence shown here is derived from an EMBL/GenBank/DDBJ whole genome shotgun (WGS) entry which is preliminary data.</text>
</comment>
<proteinExistence type="predicted"/>
<evidence type="ECO:0000313" key="1">
    <source>
        <dbReference type="EMBL" id="KYO26780.1"/>
    </source>
</evidence>
<protein>
    <submittedName>
        <fullName evidence="1">Uncharacterized protein</fullName>
    </submittedName>
</protein>